<protein>
    <submittedName>
        <fullName evidence="1">Uncharacterized protein</fullName>
    </submittedName>
</protein>
<gene>
    <name evidence="1" type="ORF">NEISICOT_01656</name>
</gene>
<evidence type="ECO:0000313" key="1">
    <source>
        <dbReference type="EMBL" id="EET44694.1"/>
    </source>
</evidence>
<comment type="caution">
    <text evidence="1">The sequence shown here is derived from an EMBL/GenBank/DDBJ whole genome shotgun (WGS) entry which is preliminary data.</text>
</comment>
<keyword evidence="2" id="KW-1185">Reference proteome</keyword>
<reference evidence="1" key="1">
    <citation type="submission" date="2009-07" db="EMBL/GenBank/DDBJ databases">
        <authorList>
            <person name="Weinstock G."/>
            <person name="Sodergren E."/>
            <person name="Clifton S."/>
            <person name="Fulton L."/>
            <person name="Fulton B."/>
            <person name="Courtney L."/>
            <person name="Fronick C."/>
            <person name="Harrison M."/>
            <person name="Strong C."/>
            <person name="Farmer C."/>
            <person name="Delahaunty K."/>
            <person name="Markovic C."/>
            <person name="Hall O."/>
            <person name="Minx P."/>
            <person name="Tomlinson C."/>
            <person name="Mitreva M."/>
            <person name="Nelson J."/>
            <person name="Hou S."/>
            <person name="Wollam A."/>
            <person name="Pepin K.H."/>
            <person name="Johnson M."/>
            <person name="Bhonagiri V."/>
            <person name="Nash W.E."/>
            <person name="Warren W."/>
            <person name="Chinwalla A."/>
            <person name="Mardis E.R."/>
            <person name="Wilson R.K."/>
        </authorList>
    </citation>
    <scope>NUCLEOTIDE SEQUENCE [LARGE SCALE GENOMIC DNA]</scope>
    <source>
        <strain evidence="1">ATCC 29256</strain>
    </source>
</reference>
<organism evidence="1 2">
    <name type="scientific">Neisseria sicca ATCC 29256</name>
    <dbReference type="NCBI Taxonomy" id="547045"/>
    <lineage>
        <taxon>Bacteria</taxon>
        <taxon>Pseudomonadati</taxon>
        <taxon>Pseudomonadota</taxon>
        <taxon>Betaproteobacteria</taxon>
        <taxon>Neisseriales</taxon>
        <taxon>Neisseriaceae</taxon>
        <taxon>Neisseria</taxon>
    </lineage>
</organism>
<dbReference type="Proteomes" id="UP000005365">
    <property type="component" value="Unassembled WGS sequence"/>
</dbReference>
<accession>C6M557</accession>
<dbReference type="AlphaFoldDB" id="C6M557"/>
<sequence>MKNVFRRPFYCLASRQRRLMILVGSMLRMKMYYRARGTKQSWSCRCLPYGSSETENVGFLKSLIYSGLTKIRTRRRSRRQYR</sequence>
<dbReference type="EMBL" id="ACKO02000008">
    <property type="protein sequence ID" value="EET44694.1"/>
    <property type="molecule type" value="Genomic_DNA"/>
</dbReference>
<evidence type="ECO:0000313" key="2">
    <source>
        <dbReference type="Proteomes" id="UP000005365"/>
    </source>
</evidence>
<name>C6M557_NEISI</name>
<proteinExistence type="predicted"/>